<evidence type="ECO:0000313" key="2">
    <source>
        <dbReference type="EMBL" id="PYH96100.1"/>
    </source>
</evidence>
<dbReference type="VEuPathDB" id="FungiDB:BO71DRAFT_188815"/>
<sequence>MHSNLDNISFYQPPPSKLSQPTASSWKLYNTPPVPQALSHPLPPKPPTPITNILISGKQPTAVQQSRGPTKEDENSAAAGFCNTFDIELERVSLAENQLIVREAHALDIPQYQRLSSTAVLYSVSFESVQPLAGADDGEDIIFKPAVKQHTLRKQSNNQTQPPGGTVCYSSLSLILSDLDDSVPLVATTDSVGFRQESILLSVTCTETDKTTPPGAGTPSLYNSRSPSPGLLDNIPYLRSVSPAETSQCDKVIIKDTSTEAAACRD</sequence>
<keyword evidence="3" id="KW-1185">Reference proteome</keyword>
<dbReference type="EMBL" id="KZ825843">
    <property type="protein sequence ID" value="PYH96100.1"/>
    <property type="molecule type" value="Genomic_DNA"/>
</dbReference>
<evidence type="ECO:0000256" key="1">
    <source>
        <dbReference type="SAM" id="MobiDB-lite"/>
    </source>
</evidence>
<accession>A0A319DF56</accession>
<protein>
    <submittedName>
        <fullName evidence="2">Uncharacterized protein</fullName>
    </submittedName>
</protein>
<proteinExistence type="predicted"/>
<gene>
    <name evidence="2" type="ORF">BO71DRAFT_188815</name>
</gene>
<dbReference type="Proteomes" id="UP000247810">
    <property type="component" value="Unassembled WGS sequence"/>
</dbReference>
<dbReference type="OrthoDB" id="4504452at2759"/>
<organism evidence="2 3">
    <name type="scientific">Aspergillus ellipticus CBS 707.79</name>
    <dbReference type="NCBI Taxonomy" id="1448320"/>
    <lineage>
        <taxon>Eukaryota</taxon>
        <taxon>Fungi</taxon>
        <taxon>Dikarya</taxon>
        <taxon>Ascomycota</taxon>
        <taxon>Pezizomycotina</taxon>
        <taxon>Eurotiomycetes</taxon>
        <taxon>Eurotiomycetidae</taxon>
        <taxon>Eurotiales</taxon>
        <taxon>Aspergillaceae</taxon>
        <taxon>Aspergillus</taxon>
        <taxon>Aspergillus subgen. Circumdati</taxon>
    </lineage>
</organism>
<dbReference type="STRING" id="1448320.A0A319DF56"/>
<name>A0A319DF56_9EURO</name>
<reference evidence="2 3" key="1">
    <citation type="submission" date="2018-02" db="EMBL/GenBank/DDBJ databases">
        <title>The genomes of Aspergillus section Nigri reveals drivers in fungal speciation.</title>
        <authorList>
            <consortium name="DOE Joint Genome Institute"/>
            <person name="Vesth T.C."/>
            <person name="Nybo J."/>
            <person name="Theobald S."/>
            <person name="Brandl J."/>
            <person name="Frisvad J.C."/>
            <person name="Nielsen K.F."/>
            <person name="Lyhne E.K."/>
            <person name="Kogle M.E."/>
            <person name="Kuo A."/>
            <person name="Riley R."/>
            <person name="Clum A."/>
            <person name="Nolan M."/>
            <person name="Lipzen A."/>
            <person name="Salamov A."/>
            <person name="Henrissat B."/>
            <person name="Wiebenga A."/>
            <person name="De vries R.P."/>
            <person name="Grigoriev I.V."/>
            <person name="Mortensen U.H."/>
            <person name="Andersen M.R."/>
            <person name="Baker S.E."/>
        </authorList>
    </citation>
    <scope>NUCLEOTIDE SEQUENCE [LARGE SCALE GENOMIC DNA]</scope>
    <source>
        <strain evidence="2 3">CBS 707.79</strain>
    </source>
</reference>
<evidence type="ECO:0000313" key="3">
    <source>
        <dbReference type="Proteomes" id="UP000247810"/>
    </source>
</evidence>
<feature type="region of interest" description="Disordered" evidence="1">
    <location>
        <begin position="207"/>
        <end position="228"/>
    </location>
</feature>
<dbReference type="AlphaFoldDB" id="A0A319DF56"/>